<organism evidence="3">
    <name type="scientific">Sesamum radiatum</name>
    <name type="common">Black benniseed</name>
    <dbReference type="NCBI Taxonomy" id="300843"/>
    <lineage>
        <taxon>Eukaryota</taxon>
        <taxon>Viridiplantae</taxon>
        <taxon>Streptophyta</taxon>
        <taxon>Embryophyta</taxon>
        <taxon>Tracheophyta</taxon>
        <taxon>Spermatophyta</taxon>
        <taxon>Magnoliopsida</taxon>
        <taxon>eudicotyledons</taxon>
        <taxon>Gunneridae</taxon>
        <taxon>Pentapetalae</taxon>
        <taxon>asterids</taxon>
        <taxon>lamiids</taxon>
        <taxon>Lamiales</taxon>
        <taxon>Pedaliaceae</taxon>
        <taxon>Sesamum</taxon>
    </lineage>
</organism>
<dbReference type="PANTHER" id="PTHR47592">
    <property type="entry name" value="PBF68 PROTEIN"/>
    <property type="match status" value="1"/>
</dbReference>
<dbReference type="InterPro" id="IPR054722">
    <property type="entry name" value="PolX-like_BBD"/>
</dbReference>
<evidence type="ECO:0000259" key="1">
    <source>
        <dbReference type="Pfam" id="PF22936"/>
    </source>
</evidence>
<dbReference type="EMBL" id="JACGWJ010000004">
    <property type="protein sequence ID" value="KAL0423389.1"/>
    <property type="molecule type" value="Genomic_DNA"/>
</dbReference>
<sequence>MQVGTIITKLPISWNNYRKKLLHSIEDFPVDQLLKHLRIEEETRKKEAPNVQVAEANVDEIIAMVTNGYISFVTELNMATTVQSNDWWYEFGATIHVCNDKNLFIYCEIAREGQKLLMGNENTAAVPGKGSVEVHFTSGKRLLLTNVLHVPKIRKNLVSAALLCKKGLKAIIESEKLIFTKSGVFVGKGYYCNGMFKLCTNANAMNKMTIFYFVELSSFSLWHHRLGYVVFDI</sequence>
<dbReference type="PANTHER" id="PTHR47592:SF27">
    <property type="entry name" value="OS08G0421700 PROTEIN"/>
    <property type="match status" value="1"/>
</dbReference>
<evidence type="ECO:0000313" key="2">
    <source>
        <dbReference type="EMBL" id="KAL0294228.1"/>
    </source>
</evidence>
<dbReference type="EMBL" id="JACGWJ010000207">
    <property type="protein sequence ID" value="KAL0294228.1"/>
    <property type="molecule type" value="Genomic_DNA"/>
</dbReference>
<gene>
    <name evidence="3" type="ORF">Sradi_0873700</name>
    <name evidence="2" type="ORF">Sradi_6897500</name>
</gene>
<reference evidence="3" key="2">
    <citation type="journal article" date="2024" name="Plant">
        <title>Genomic evolution and insights into agronomic trait innovations of Sesamum species.</title>
        <authorList>
            <person name="Miao H."/>
            <person name="Wang L."/>
            <person name="Qu L."/>
            <person name="Liu H."/>
            <person name="Sun Y."/>
            <person name="Le M."/>
            <person name="Wang Q."/>
            <person name="Wei S."/>
            <person name="Zheng Y."/>
            <person name="Lin W."/>
            <person name="Duan Y."/>
            <person name="Cao H."/>
            <person name="Xiong S."/>
            <person name="Wang X."/>
            <person name="Wei L."/>
            <person name="Li C."/>
            <person name="Ma Q."/>
            <person name="Ju M."/>
            <person name="Zhao R."/>
            <person name="Li G."/>
            <person name="Mu C."/>
            <person name="Tian Q."/>
            <person name="Mei H."/>
            <person name="Zhang T."/>
            <person name="Gao T."/>
            <person name="Zhang H."/>
        </authorList>
    </citation>
    <scope>NUCLEOTIDE SEQUENCE</scope>
    <source>
        <strain evidence="3">G02</strain>
    </source>
</reference>
<dbReference type="AlphaFoldDB" id="A0AAW2V3E3"/>
<comment type="caution">
    <text evidence="3">The sequence shown here is derived from an EMBL/GenBank/DDBJ whole genome shotgun (WGS) entry which is preliminary data.</text>
</comment>
<protein>
    <recommendedName>
        <fullName evidence="1">Retrovirus-related Pol polyprotein from transposon TNT 1-94-like beta-barrel domain-containing protein</fullName>
    </recommendedName>
</protein>
<feature type="domain" description="Retrovirus-related Pol polyprotein from transposon TNT 1-94-like beta-barrel" evidence="1">
    <location>
        <begin position="87"/>
        <end position="167"/>
    </location>
</feature>
<reference evidence="3" key="1">
    <citation type="submission" date="2020-06" db="EMBL/GenBank/DDBJ databases">
        <authorList>
            <person name="Li T."/>
            <person name="Hu X."/>
            <person name="Zhang T."/>
            <person name="Song X."/>
            <person name="Zhang H."/>
            <person name="Dai N."/>
            <person name="Sheng W."/>
            <person name="Hou X."/>
            <person name="Wei L."/>
        </authorList>
    </citation>
    <scope>NUCLEOTIDE SEQUENCE</scope>
    <source>
        <strain evidence="3">G02</strain>
        <tissue evidence="3">Leaf</tissue>
    </source>
</reference>
<accession>A0AAW2V3E3</accession>
<evidence type="ECO:0000313" key="3">
    <source>
        <dbReference type="EMBL" id="KAL0423389.1"/>
    </source>
</evidence>
<name>A0AAW2V3E3_SESRA</name>
<proteinExistence type="predicted"/>
<dbReference type="Pfam" id="PF22936">
    <property type="entry name" value="Pol_BBD"/>
    <property type="match status" value="1"/>
</dbReference>